<evidence type="ECO:0000256" key="3">
    <source>
        <dbReference type="ARBA" id="ARBA00023163"/>
    </source>
</evidence>
<dbReference type="PANTHER" id="PTHR44688:SF16">
    <property type="entry name" value="DNA-BINDING TRANSCRIPTIONAL ACTIVATOR DEVR_DOSR"/>
    <property type="match status" value="1"/>
</dbReference>
<evidence type="ECO:0000313" key="5">
    <source>
        <dbReference type="EMBL" id="MFC3103064.1"/>
    </source>
</evidence>
<dbReference type="InterPro" id="IPR016032">
    <property type="entry name" value="Sig_transdc_resp-reg_C-effctor"/>
</dbReference>
<organism evidence="5 6">
    <name type="scientific">Salinisphaera aquimarina</name>
    <dbReference type="NCBI Taxonomy" id="2094031"/>
    <lineage>
        <taxon>Bacteria</taxon>
        <taxon>Pseudomonadati</taxon>
        <taxon>Pseudomonadota</taxon>
        <taxon>Gammaproteobacteria</taxon>
        <taxon>Salinisphaerales</taxon>
        <taxon>Salinisphaeraceae</taxon>
        <taxon>Salinisphaera</taxon>
    </lineage>
</organism>
<keyword evidence="1" id="KW-0805">Transcription regulation</keyword>
<dbReference type="PROSITE" id="PS50043">
    <property type="entry name" value="HTH_LUXR_2"/>
    <property type="match status" value="1"/>
</dbReference>
<dbReference type="InterPro" id="IPR036388">
    <property type="entry name" value="WH-like_DNA-bd_sf"/>
</dbReference>
<evidence type="ECO:0000256" key="2">
    <source>
        <dbReference type="ARBA" id="ARBA00023125"/>
    </source>
</evidence>
<keyword evidence="6" id="KW-1185">Reference proteome</keyword>
<protein>
    <submittedName>
        <fullName evidence="5">Helix-turn-helix transcriptional regulator</fullName>
    </submittedName>
</protein>
<dbReference type="PRINTS" id="PR00038">
    <property type="entry name" value="HTHLUXR"/>
</dbReference>
<dbReference type="InterPro" id="IPR000792">
    <property type="entry name" value="Tscrpt_reg_LuxR_C"/>
</dbReference>
<evidence type="ECO:0000259" key="4">
    <source>
        <dbReference type="PROSITE" id="PS50043"/>
    </source>
</evidence>
<feature type="domain" description="HTH luxR-type" evidence="4">
    <location>
        <begin position="196"/>
        <end position="261"/>
    </location>
</feature>
<name>A0ABV7EME1_9GAMM</name>
<dbReference type="CDD" id="cd06170">
    <property type="entry name" value="LuxR_C_like"/>
    <property type="match status" value="1"/>
</dbReference>
<reference evidence="6" key="1">
    <citation type="journal article" date="2019" name="Int. J. Syst. Evol. Microbiol.">
        <title>The Global Catalogue of Microorganisms (GCM) 10K type strain sequencing project: providing services to taxonomists for standard genome sequencing and annotation.</title>
        <authorList>
            <consortium name="The Broad Institute Genomics Platform"/>
            <consortium name="The Broad Institute Genome Sequencing Center for Infectious Disease"/>
            <person name="Wu L."/>
            <person name="Ma J."/>
        </authorList>
    </citation>
    <scope>NUCLEOTIDE SEQUENCE [LARGE SCALE GENOMIC DNA]</scope>
    <source>
        <strain evidence="6">KCTC 52640</strain>
    </source>
</reference>
<dbReference type="SUPFAM" id="SSF46894">
    <property type="entry name" value="C-terminal effector domain of the bipartite response regulators"/>
    <property type="match status" value="1"/>
</dbReference>
<dbReference type="SMART" id="SM00421">
    <property type="entry name" value="HTH_LUXR"/>
    <property type="match status" value="1"/>
</dbReference>
<evidence type="ECO:0000313" key="6">
    <source>
        <dbReference type="Proteomes" id="UP001595462"/>
    </source>
</evidence>
<comment type="caution">
    <text evidence="5">The sequence shown here is derived from an EMBL/GenBank/DDBJ whole genome shotgun (WGS) entry which is preliminary data.</text>
</comment>
<gene>
    <name evidence="5" type="ORF">ACFOSU_04090</name>
</gene>
<dbReference type="Gene3D" id="1.10.10.10">
    <property type="entry name" value="Winged helix-like DNA-binding domain superfamily/Winged helix DNA-binding domain"/>
    <property type="match status" value="1"/>
</dbReference>
<dbReference type="EMBL" id="JBHRSS010000003">
    <property type="protein sequence ID" value="MFC3103064.1"/>
    <property type="molecule type" value="Genomic_DNA"/>
</dbReference>
<dbReference type="Proteomes" id="UP001595462">
    <property type="component" value="Unassembled WGS sequence"/>
</dbReference>
<sequence length="272" mass="30723">MTGKEIDPLFADAVRALGTARFAEALSALVRQLAAFDNLIVIAYSGEQRPEVLHREYTDPVVYLPMDSQYLGGDYLLDPFYQQHRQGEVRGIRRLADVAPDRFKRTNYFRNYYKQTTLLDEIAVFAPVNATVTITACFGKDRSSGSPFSQRELKALQRQQGTLSALVETHWRAYRPAQTPQIQTVPLSDRLRDTLEKERGVHLSPRQAEVALYILRGHSTLSIGLYLDISPQTVKVFRRQLYAKCGISSQAQLFAMMMPLFSRLTDKSAAGS</sequence>
<dbReference type="RefSeq" id="WP_380686727.1">
    <property type="nucleotide sequence ID" value="NZ_JBHRSS010000003.1"/>
</dbReference>
<accession>A0ABV7EME1</accession>
<keyword evidence="3" id="KW-0804">Transcription</keyword>
<keyword evidence="2" id="KW-0238">DNA-binding</keyword>
<proteinExistence type="predicted"/>
<dbReference type="PANTHER" id="PTHR44688">
    <property type="entry name" value="DNA-BINDING TRANSCRIPTIONAL ACTIVATOR DEVR_DOSR"/>
    <property type="match status" value="1"/>
</dbReference>
<dbReference type="Pfam" id="PF00196">
    <property type="entry name" value="GerE"/>
    <property type="match status" value="1"/>
</dbReference>
<evidence type="ECO:0000256" key="1">
    <source>
        <dbReference type="ARBA" id="ARBA00023015"/>
    </source>
</evidence>